<dbReference type="Gene3D" id="3.30.470.20">
    <property type="entry name" value="ATP-grasp fold, B domain"/>
    <property type="match status" value="1"/>
</dbReference>
<evidence type="ECO:0000313" key="5">
    <source>
        <dbReference type="EMBL" id="TCP56165.1"/>
    </source>
</evidence>
<reference evidence="5 6" key="1">
    <citation type="submission" date="2019-03" db="EMBL/GenBank/DDBJ databases">
        <title>Genomic Encyclopedia of Type Strains, Phase IV (KMG-IV): sequencing the most valuable type-strain genomes for metagenomic binning, comparative biology and taxonomic classification.</title>
        <authorList>
            <person name="Goeker M."/>
        </authorList>
    </citation>
    <scope>NUCLEOTIDE SEQUENCE [LARGE SCALE GENOMIC DNA]</scope>
    <source>
        <strain evidence="5 6">DSM 45765</strain>
    </source>
</reference>
<dbReference type="InterPro" id="IPR002192">
    <property type="entry name" value="PPDK_AMP/ATP-bd"/>
</dbReference>
<dbReference type="Gene3D" id="3.30.1490.20">
    <property type="entry name" value="ATP-grasp fold, A domain"/>
    <property type="match status" value="1"/>
</dbReference>
<evidence type="ECO:0000259" key="4">
    <source>
        <dbReference type="Pfam" id="PF01326"/>
    </source>
</evidence>
<dbReference type="InterPro" id="IPR036637">
    <property type="entry name" value="Phosphohistidine_dom_sf"/>
</dbReference>
<dbReference type="Pfam" id="PF01326">
    <property type="entry name" value="PPDK_N"/>
    <property type="match status" value="1"/>
</dbReference>
<feature type="domain" description="PEP-utilising enzyme mobile" evidence="3">
    <location>
        <begin position="777"/>
        <end position="847"/>
    </location>
</feature>
<dbReference type="PANTHER" id="PTHR43615:SF1">
    <property type="entry name" value="PPDK_N DOMAIN-CONTAINING PROTEIN"/>
    <property type="match status" value="1"/>
</dbReference>
<proteinExistence type="predicted"/>
<dbReference type="InterPro" id="IPR051549">
    <property type="entry name" value="PEP_Utilizing_Enz"/>
</dbReference>
<keyword evidence="6" id="KW-1185">Reference proteome</keyword>
<comment type="caution">
    <text evidence="5">The sequence shown here is derived from an EMBL/GenBank/DDBJ whole genome shotgun (WGS) entry which is preliminary data.</text>
</comment>
<name>A0A4R2R9T1_9PSEU</name>
<keyword evidence="1" id="KW-0547">Nucleotide-binding</keyword>
<dbReference type="SUPFAM" id="SSF52009">
    <property type="entry name" value="Phosphohistidine domain"/>
    <property type="match status" value="1"/>
</dbReference>
<dbReference type="RefSeq" id="WP_132874812.1">
    <property type="nucleotide sequence ID" value="NZ_SLXQ01000001.1"/>
</dbReference>
<dbReference type="EMBL" id="SLXQ01000001">
    <property type="protein sequence ID" value="TCP56165.1"/>
    <property type="molecule type" value="Genomic_DNA"/>
</dbReference>
<dbReference type="FunFam" id="3.30.1490.20:FF:000010">
    <property type="entry name" value="Phosphoenolpyruvate synthase"/>
    <property type="match status" value="1"/>
</dbReference>
<sequence>MSGYSPVLSLADVAADLDTVGGKGASLARLVGAGIPVPTGFHVTTHAYRDFVARDGLREHILATVAETDATDQDSLDKAAASIAEAVAGREIPATITTAIRDAYQRLSGDAESVAVAVRSSATAEDLPDMSFAGQQDSFLNINGADALLDAVKRCWASLWTARAIGYRARYGIAPEDVALAVVVQRLIPAEAAGVLFTANPLNGARNELMINAAWGLGESVVGGQVTPDTYIVARRTGAEPGDELRREINDKAVQTVREAGGTRECPVPEERRRAAVLDTALTRELAALGERIDEQYGMPMDIEWTLHEGQLSIVQARPITNLADERVEPAVWNDTLAGDYLWTSGNVSEAVPSVMTPATWSAVRVIAPQPVADLPLAGNIGGRYYLNLSTTIAIGSALGMGKIARRAAKQIFGRVPDGVGMPSPRISPRTALRGVLDLGLPALRMGINYRRRLPVLLAETPRRCRAAHRRISEATEPAELVSLWHAEVSDLLYNTCTTLDQGARQAALGKTWTTLCDLVGEADANALLTGLHSEQDELASLGPVLGLARVRSGELSAADYAAEWGHRCANEFELFEPRPAEDPSWLARQAAGGAEPTELLRRQSVERAQAWQRLRQRHPSKVKGIERTLRRVADNARARERARSEMVRVFWVLRAFVLRAGELTELGDDLFFLPLDEILAVLGGSREPLAAVPAQRAAYARYSALPPYPTAIRGRFDPVAWAADPLRRADFYDAEHQTGTAAPAEDAAINGFAGAAGVVEGVARVVASVTEGEQLQPGEILVTTLTNVGWTPLFPRVAAVVTDVGAPLSHAAIVARELGVPAVVGCGNATTRISTGDQIRVDGGKGTVTILGAP</sequence>
<keyword evidence="5" id="KW-0418">Kinase</keyword>
<protein>
    <submittedName>
        <fullName evidence="5">Pyruvate,water dikinase</fullName>
    </submittedName>
</protein>
<organism evidence="5 6">
    <name type="scientific">Tamaricihabitans halophyticus</name>
    <dbReference type="NCBI Taxonomy" id="1262583"/>
    <lineage>
        <taxon>Bacteria</taxon>
        <taxon>Bacillati</taxon>
        <taxon>Actinomycetota</taxon>
        <taxon>Actinomycetes</taxon>
        <taxon>Pseudonocardiales</taxon>
        <taxon>Pseudonocardiaceae</taxon>
        <taxon>Tamaricihabitans</taxon>
    </lineage>
</organism>
<keyword evidence="5" id="KW-0808">Transferase</keyword>
<dbReference type="SUPFAM" id="SSF56059">
    <property type="entry name" value="Glutathione synthetase ATP-binding domain-like"/>
    <property type="match status" value="1"/>
</dbReference>
<evidence type="ECO:0000259" key="3">
    <source>
        <dbReference type="Pfam" id="PF00391"/>
    </source>
</evidence>
<dbReference type="Gene3D" id="3.50.30.10">
    <property type="entry name" value="Phosphohistidine domain"/>
    <property type="match status" value="1"/>
</dbReference>
<evidence type="ECO:0000256" key="1">
    <source>
        <dbReference type="ARBA" id="ARBA00022741"/>
    </source>
</evidence>
<keyword evidence="5" id="KW-0670">Pyruvate</keyword>
<keyword evidence="2" id="KW-0067">ATP-binding</keyword>
<dbReference type="InterPro" id="IPR013815">
    <property type="entry name" value="ATP_grasp_subdomain_1"/>
</dbReference>
<dbReference type="OrthoDB" id="9765468at2"/>
<dbReference type="AlphaFoldDB" id="A0A4R2R9T1"/>
<dbReference type="Proteomes" id="UP000294911">
    <property type="component" value="Unassembled WGS sequence"/>
</dbReference>
<dbReference type="GO" id="GO:0016301">
    <property type="term" value="F:kinase activity"/>
    <property type="evidence" value="ECO:0007669"/>
    <property type="project" value="UniProtKB-KW"/>
</dbReference>
<dbReference type="Pfam" id="PF00391">
    <property type="entry name" value="PEP-utilizers"/>
    <property type="match status" value="1"/>
</dbReference>
<dbReference type="InterPro" id="IPR008279">
    <property type="entry name" value="PEP-util_enz_mobile_dom"/>
</dbReference>
<accession>A0A4R2R9T1</accession>
<gene>
    <name evidence="5" type="ORF">EV191_101105</name>
</gene>
<evidence type="ECO:0000313" key="6">
    <source>
        <dbReference type="Proteomes" id="UP000294911"/>
    </source>
</evidence>
<feature type="domain" description="Pyruvate phosphate dikinase AMP/ATP-binding" evidence="4">
    <location>
        <begin position="18"/>
        <end position="331"/>
    </location>
</feature>
<evidence type="ECO:0000256" key="2">
    <source>
        <dbReference type="ARBA" id="ARBA00022840"/>
    </source>
</evidence>
<dbReference type="PANTHER" id="PTHR43615">
    <property type="entry name" value="PHOSPHOENOLPYRUVATE SYNTHASE-RELATED"/>
    <property type="match status" value="1"/>
</dbReference>
<dbReference type="GO" id="GO:0005524">
    <property type="term" value="F:ATP binding"/>
    <property type="evidence" value="ECO:0007669"/>
    <property type="project" value="UniProtKB-KW"/>
</dbReference>